<protein>
    <submittedName>
        <fullName evidence="4">L-lysine dehydrogenase</fullName>
    </submittedName>
</protein>
<dbReference type="GO" id="GO:0016491">
    <property type="term" value="F:oxidoreductase activity"/>
    <property type="evidence" value="ECO:0007669"/>
    <property type="project" value="UniProtKB-KW"/>
</dbReference>
<evidence type="ECO:0000313" key="5">
    <source>
        <dbReference type="Proteomes" id="UP000053354"/>
    </source>
</evidence>
<dbReference type="InterPro" id="IPR051168">
    <property type="entry name" value="AASS"/>
</dbReference>
<feature type="domain" description="Saccharopine dehydrogenase-like C-terminal" evidence="3">
    <location>
        <begin position="129"/>
        <end position="374"/>
    </location>
</feature>
<gene>
    <name evidence="4" type="ORF">I858_006635</name>
</gene>
<keyword evidence="5" id="KW-1185">Reference proteome</keyword>
<reference evidence="4" key="1">
    <citation type="submission" date="2016-10" db="EMBL/GenBank/DDBJ databases">
        <authorList>
            <person name="See-Too W.S."/>
        </authorList>
    </citation>
    <scope>NUCLEOTIDE SEQUENCE</scope>
    <source>
        <strain evidence="4">L10.15</strain>
    </source>
</reference>
<sequence>MHIFVLGTGMIGTTVVTELAKLTKHDGLKTITAVDINQASIDKCLAIADNPQVIGKVAALATEDDIAKVLKGADLAIGCLPHSLSLPAIKAAISSKCHLIDLVGSHFTEKLALHEQAQQAGVLIVPGCGVAPGITNFLAAQGIELLDEAKTAILSCGGIPRYPDPPLGYQVVYRLESLLGLYTRPATVIQSGKVVELAPLSELEEVTFPEPVGLCETVITDAHSTAFILQGKVENLVERTVRYPGHWNKMSVLAELGFLDETPITIGDISISPKLFAENVLLPSMSGHSVEDITVLRVEVSGVKQGVSTKHTWEMIDLYDHERKITSMAKTTAIPALLISQWIASKKITETGVIPIESLIVRERFQPFLTELSQLEIEIEYKEEIFDEKE</sequence>
<evidence type="ECO:0000313" key="4">
    <source>
        <dbReference type="EMBL" id="ANU26701.1"/>
    </source>
</evidence>
<dbReference type="AlphaFoldDB" id="A0A1B1S0H9"/>
<accession>A0A1B1S0H9</accession>
<dbReference type="STRING" id="1302659.I858_006635"/>
<dbReference type="OrthoDB" id="9769367at2"/>
<dbReference type="Proteomes" id="UP000053354">
    <property type="component" value="Chromosome"/>
</dbReference>
<dbReference type="PANTHER" id="PTHR11133:SF22">
    <property type="entry name" value="ALPHA-AMINOADIPIC SEMIALDEHYDE SYNTHASE, MITOCHONDRIAL"/>
    <property type="match status" value="1"/>
</dbReference>
<dbReference type="SUPFAM" id="SSF55347">
    <property type="entry name" value="Glyceraldehyde-3-phosphate dehydrogenase-like, C-terminal domain"/>
    <property type="match status" value="1"/>
</dbReference>
<evidence type="ECO:0000259" key="3">
    <source>
        <dbReference type="Pfam" id="PF16653"/>
    </source>
</evidence>
<keyword evidence="1" id="KW-0560">Oxidoreductase</keyword>
<dbReference type="InterPro" id="IPR032095">
    <property type="entry name" value="Sacchrp_dh-like_C"/>
</dbReference>
<feature type="domain" description="Saccharopine dehydrogenase NADP binding" evidence="2">
    <location>
        <begin position="3"/>
        <end position="125"/>
    </location>
</feature>
<dbReference type="Gene3D" id="3.30.360.10">
    <property type="entry name" value="Dihydrodipicolinate Reductase, domain 2"/>
    <property type="match status" value="1"/>
</dbReference>
<name>A0A1B1S0H9_9BACL</name>
<dbReference type="Gene3D" id="3.40.50.720">
    <property type="entry name" value="NAD(P)-binding Rossmann-like Domain"/>
    <property type="match status" value="1"/>
</dbReference>
<proteinExistence type="predicted"/>
<dbReference type="KEGG" id="pll:I858_006635"/>
<dbReference type="RefSeq" id="WP_049693921.1">
    <property type="nucleotide sequence ID" value="NZ_CP016540.2"/>
</dbReference>
<organism evidence="4 5">
    <name type="scientific">Planococcus versutus</name>
    <dbReference type="NCBI Taxonomy" id="1302659"/>
    <lineage>
        <taxon>Bacteria</taxon>
        <taxon>Bacillati</taxon>
        <taxon>Bacillota</taxon>
        <taxon>Bacilli</taxon>
        <taxon>Bacillales</taxon>
        <taxon>Caryophanaceae</taxon>
        <taxon>Planococcus</taxon>
    </lineage>
</organism>
<evidence type="ECO:0000256" key="1">
    <source>
        <dbReference type="ARBA" id="ARBA00023002"/>
    </source>
</evidence>
<dbReference type="Pfam" id="PF03435">
    <property type="entry name" value="Sacchrp_dh_NADP"/>
    <property type="match status" value="1"/>
</dbReference>
<dbReference type="InterPro" id="IPR036291">
    <property type="entry name" value="NAD(P)-bd_dom_sf"/>
</dbReference>
<dbReference type="SUPFAM" id="SSF51735">
    <property type="entry name" value="NAD(P)-binding Rossmann-fold domains"/>
    <property type="match status" value="1"/>
</dbReference>
<evidence type="ECO:0000259" key="2">
    <source>
        <dbReference type="Pfam" id="PF03435"/>
    </source>
</evidence>
<dbReference type="InterPro" id="IPR005097">
    <property type="entry name" value="Sacchrp_dh_NADP-bd"/>
</dbReference>
<dbReference type="EMBL" id="CP016540">
    <property type="protein sequence ID" value="ANU26701.1"/>
    <property type="molecule type" value="Genomic_DNA"/>
</dbReference>
<dbReference type="Pfam" id="PF16653">
    <property type="entry name" value="Sacchrp_dh_C"/>
    <property type="match status" value="1"/>
</dbReference>
<dbReference type="PANTHER" id="PTHR11133">
    <property type="entry name" value="SACCHAROPINE DEHYDROGENASE"/>
    <property type="match status" value="1"/>
</dbReference>